<keyword evidence="2" id="KW-0326">Glycosidase</keyword>
<dbReference type="GO" id="GO:0005975">
    <property type="term" value="P:carbohydrate metabolic process"/>
    <property type="evidence" value="ECO:0007669"/>
    <property type="project" value="InterPro"/>
</dbReference>
<keyword evidence="3" id="KW-1185">Reference proteome</keyword>
<dbReference type="InterPro" id="IPR006047">
    <property type="entry name" value="GH13_cat_dom"/>
</dbReference>
<organism evidence="2 3">
    <name type="scientific">Aquisphaera giovannonii</name>
    <dbReference type="NCBI Taxonomy" id="406548"/>
    <lineage>
        <taxon>Bacteria</taxon>
        <taxon>Pseudomonadati</taxon>
        <taxon>Planctomycetota</taxon>
        <taxon>Planctomycetia</taxon>
        <taxon>Isosphaerales</taxon>
        <taxon>Isosphaeraceae</taxon>
        <taxon>Aquisphaera</taxon>
    </lineage>
</organism>
<dbReference type="Gene3D" id="3.20.20.80">
    <property type="entry name" value="Glycosidases"/>
    <property type="match status" value="1"/>
</dbReference>
<dbReference type="SUPFAM" id="SSF51011">
    <property type="entry name" value="Glycosyl hydrolase domain"/>
    <property type="match status" value="1"/>
</dbReference>
<dbReference type="InterPro" id="IPR017853">
    <property type="entry name" value="GH"/>
</dbReference>
<dbReference type="KEGG" id="agv:OJF2_11980"/>
<dbReference type="AlphaFoldDB" id="A0A5B9VX74"/>
<accession>A0A5B9VX74</accession>
<dbReference type="SMART" id="SM00642">
    <property type="entry name" value="Aamy"/>
    <property type="match status" value="1"/>
</dbReference>
<dbReference type="EC" id="3.2.1.135" evidence="2"/>
<reference evidence="2 3" key="1">
    <citation type="submission" date="2019-08" db="EMBL/GenBank/DDBJ databases">
        <title>Deep-cultivation of Planctomycetes and their phenomic and genomic characterization uncovers novel biology.</title>
        <authorList>
            <person name="Wiegand S."/>
            <person name="Jogler M."/>
            <person name="Boedeker C."/>
            <person name="Pinto D."/>
            <person name="Vollmers J."/>
            <person name="Rivas-Marin E."/>
            <person name="Kohn T."/>
            <person name="Peeters S.H."/>
            <person name="Heuer A."/>
            <person name="Rast P."/>
            <person name="Oberbeckmann S."/>
            <person name="Bunk B."/>
            <person name="Jeske O."/>
            <person name="Meyerdierks A."/>
            <person name="Storesund J.E."/>
            <person name="Kallscheuer N."/>
            <person name="Luecker S."/>
            <person name="Lage O.M."/>
            <person name="Pohl T."/>
            <person name="Merkel B.J."/>
            <person name="Hornburger P."/>
            <person name="Mueller R.-W."/>
            <person name="Bruemmer F."/>
            <person name="Labrenz M."/>
            <person name="Spormann A.M."/>
            <person name="Op den Camp H."/>
            <person name="Overmann J."/>
            <person name="Amann R."/>
            <person name="Jetten M.S.M."/>
            <person name="Mascher T."/>
            <person name="Medema M.H."/>
            <person name="Devos D.P."/>
            <person name="Kaster A.-K."/>
            <person name="Ovreas L."/>
            <person name="Rohde M."/>
            <person name="Galperin M.Y."/>
            <person name="Jogler C."/>
        </authorList>
    </citation>
    <scope>NUCLEOTIDE SEQUENCE [LARGE SCALE GENOMIC DNA]</scope>
    <source>
        <strain evidence="2 3">OJF2</strain>
    </source>
</reference>
<name>A0A5B9VX74_9BACT</name>
<evidence type="ECO:0000313" key="2">
    <source>
        <dbReference type="EMBL" id="QEH32719.1"/>
    </source>
</evidence>
<sequence length="460" mass="51010">MPLAGLTLMIAAELVGSSPVPSRPWTDEIVYGIIIEKFFDADPSNNVMKARFGKDRAKYEGGFWGGDLAGIRAKLDEVADLGVTAILIYPVMRNDENPVGKFLPTGYRPRDYESVDRNFGDVAAVRSVVDAAHDRGLKVILDMPITLPGFEHPFLGDPGRKSWFGPKSEYGVPRWKAENPEVADYLIGVCKRWKERSGCDGMRIDSAHLQPMSFWKRFVAELKAAPPRPDFVILPELTVDPRQIGGFIREAGFDGAYDFSALRCREVFGRGEDVAQLAFAGREAHQFYPDPRAMMAPIDNYEKAFVDFANGPKAARTKLALAYILTLDRVPLLYAGNELGIAFTEVGGAFPPGRRDSSFLRDVKALIALRRREPALIRGDYTELAARDGVFAYLRTAGEERILVVLNGSDRPRDYSRPIAGRPWKSLRLDDLQAGGLAKMAGDELPLRAEAFGARIVKVR</sequence>
<dbReference type="EMBL" id="CP042997">
    <property type="protein sequence ID" value="QEH32719.1"/>
    <property type="molecule type" value="Genomic_DNA"/>
</dbReference>
<proteinExistence type="predicted"/>
<protein>
    <submittedName>
        <fullName evidence="2">Neopullulanase</fullName>
        <ecNumber evidence="2">3.2.1.135</ecNumber>
    </submittedName>
</protein>
<dbReference type="Proteomes" id="UP000324233">
    <property type="component" value="Chromosome"/>
</dbReference>
<evidence type="ECO:0000313" key="3">
    <source>
        <dbReference type="Proteomes" id="UP000324233"/>
    </source>
</evidence>
<dbReference type="Pfam" id="PF00128">
    <property type="entry name" value="Alpha-amylase"/>
    <property type="match status" value="1"/>
</dbReference>
<feature type="domain" description="Glycosyl hydrolase family 13 catalytic" evidence="1">
    <location>
        <begin position="32"/>
        <end position="370"/>
    </location>
</feature>
<dbReference type="SUPFAM" id="SSF51445">
    <property type="entry name" value="(Trans)glycosidases"/>
    <property type="match status" value="1"/>
</dbReference>
<evidence type="ECO:0000259" key="1">
    <source>
        <dbReference type="SMART" id="SM00642"/>
    </source>
</evidence>
<dbReference type="InterPro" id="IPR013780">
    <property type="entry name" value="Glyco_hydro_b"/>
</dbReference>
<dbReference type="PANTHER" id="PTHR10357">
    <property type="entry name" value="ALPHA-AMYLASE FAMILY MEMBER"/>
    <property type="match status" value="1"/>
</dbReference>
<dbReference type="GO" id="GO:0031216">
    <property type="term" value="F:neopullulanase activity"/>
    <property type="evidence" value="ECO:0007669"/>
    <property type="project" value="UniProtKB-EC"/>
</dbReference>
<gene>
    <name evidence="2" type="primary">nplT</name>
    <name evidence="2" type="ORF">OJF2_11980</name>
</gene>
<keyword evidence="2" id="KW-0378">Hydrolase</keyword>
<dbReference type="Gene3D" id="2.60.40.1180">
    <property type="entry name" value="Golgi alpha-mannosidase II"/>
    <property type="match status" value="1"/>
</dbReference>
<dbReference type="RefSeq" id="WP_168221629.1">
    <property type="nucleotide sequence ID" value="NZ_CP042997.1"/>
</dbReference>